<name>A0A8J6CCA5_DIALT</name>
<gene>
    <name evidence="3" type="ORF">KFE25_012128</name>
</gene>
<dbReference type="AlphaFoldDB" id="A0A8J6CCA5"/>
<sequence length="432" mass="45931">MDVSPPATGFTAFTAPGVVFETDEALKAHYKTEWHRHNLKRKVANLKPLSKEAFDARQQAAAAADTASAGGKRSGQARSDAKHGGGGGSAVSGGAVDEAMGDAVRRAHPQSKAAFYQRAAEMTDDEIIEQRLAQLPAGGLTPGTDIFSSHEAESLEANLAHMAHAHGFVVPYAEYVVDLPGLVRYLQEKVWVGCTSLLTNHVFHSAASCQAHMKDKGTCRFELEGHEDEFYDYYDLHALADDSPNWHEELLAPGEAAAEDLDMEAAAEAAAAEDAAAGEAGEEGGVTRAHDDAEYVRVRVVYRPAAAAPPPAGGSGAGAGAAAAARAENAVALVVGGGRELGHRSLRRYYGQSYRAAQPEREQVQRLLLAYQQMGVLRAAPQQAGVRGGAGARSDRARRDLTKQQRSQLSLGVKGNMLMRKRGQPSQNIIFG</sequence>
<proteinExistence type="predicted"/>
<feature type="region of interest" description="Disordered" evidence="1">
    <location>
        <begin position="64"/>
        <end position="94"/>
    </location>
</feature>
<reference evidence="3" key="1">
    <citation type="submission" date="2021-05" db="EMBL/GenBank/DDBJ databases">
        <title>The genome of the haptophyte Pavlova lutheri (Diacronema luteri, Pavlovales) - a model for lipid biosynthesis in eukaryotic algae.</title>
        <authorList>
            <person name="Hulatt C.J."/>
            <person name="Posewitz M.C."/>
        </authorList>
    </citation>
    <scope>NUCLEOTIDE SEQUENCE</scope>
    <source>
        <strain evidence="3">NIVA-4/92</strain>
    </source>
</reference>
<evidence type="ECO:0000259" key="2">
    <source>
        <dbReference type="Pfam" id="PF12756"/>
    </source>
</evidence>
<dbReference type="GO" id="GO:0042273">
    <property type="term" value="P:ribosomal large subunit biogenesis"/>
    <property type="evidence" value="ECO:0007669"/>
    <property type="project" value="TreeGrafter"/>
</dbReference>
<evidence type="ECO:0000313" key="3">
    <source>
        <dbReference type="EMBL" id="KAG8462308.1"/>
    </source>
</evidence>
<dbReference type="InterPro" id="IPR041661">
    <property type="entry name" value="ZN622/Rei1/Reh1_Znf-C2H2"/>
</dbReference>
<dbReference type="Pfam" id="PF12756">
    <property type="entry name" value="zf-C2H2_2"/>
    <property type="match status" value="1"/>
</dbReference>
<dbReference type="OrthoDB" id="19329at2759"/>
<organism evidence="3 4">
    <name type="scientific">Diacronema lutheri</name>
    <name type="common">Unicellular marine alga</name>
    <name type="synonym">Monochrysis lutheri</name>
    <dbReference type="NCBI Taxonomy" id="2081491"/>
    <lineage>
        <taxon>Eukaryota</taxon>
        <taxon>Haptista</taxon>
        <taxon>Haptophyta</taxon>
        <taxon>Pavlovophyceae</taxon>
        <taxon>Pavlovales</taxon>
        <taxon>Pavlovaceae</taxon>
        <taxon>Diacronema</taxon>
    </lineage>
</organism>
<comment type="caution">
    <text evidence="3">The sequence shown here is derived from an EMBL/GenBank/DDBJ whole genome shotgun (WGS) entry which is preliminary data.</text>
</comment>
<dbReference type="PANTHER" id="PTHR13182">
    <property type="entry name" value="ZINC FINGER PROTEIN 622"/>
    <property type="match status" value="1"/>
</dbReference>
<keyword evidence="4" id="KW-1185">Reference proteome</keyword>
<dbReference type="Proteomes" id="UP000751190">
    <property type="component" value="Unassembled WGS sequence"/>
</dbReference>
<accession>A0A8J6CCA5</accession>
<protein>
    <recommendedName>
        <fullName evidence="2">ZN622/Rei1/Reh1 zinc finger C2H2-type domain-containing protein</fullName>
    </recommendedName>
</protein>
<dbReference type="GO" id="GO:0030687">
    <property type="term" value="C:preribosome, large subunit precursor"/>
    <property type="evidence" value="ECO:0007669"/>
    <property type="project" value="TreeGrafter"/>
</dbReference>
<dbReference type="InterPro" id="IPR040025">
    <property type="entry name" value="Znf622/Rei1/Reh1"/>
</dbReference>
<feature type="domain" description="ZN622/Rei1/Reh1 zinc finger C2H2-type" evidence="2">
    <location>
        <begin position="146"/>
        <end position="236"/>
    </location>
</feature>
<feature type="compositionally biased region" description="Basic and acidic residues" evidence="1">
    <location>
        <begin position="393"/>
        <end position="403"/>
    </location>
</feature>
<dbReference type="PANTHER" id="PTHR13182:SF8">
    <property type="entry name" value="CYTOPLASMIC 60S SUBUNIT BIOGENESIS FACTOR ZNF622"/>
    <property type="match status" value="1"/>
</dbReference>
<evidence type="ECO:0000313" key="4">
    <source>
        <dbReference type="Proteomes" id="UP000751190"/>
    </source>
</evidence>
<feature type="region of interest" description="Disordered" evidence="1">
    <location>
        <begin position="385"/>
        <end position="406"/>
    </location>
</feature>
<dbReference type="EMBL" id="JAGTXO010000021">
    <property type="protein sequence ID" value="KAG8462308.1"/>
    <property type="molecule type" value="Genomic_DNA"/>
</dbReference>
<evidence type="ECO:0000256" key="1">
    <source>
        <dbReference type="SAM" id="MobiDB-lite"/>
    </source>
</evidence>